<protein>
    <submittedName>
        <fullName evidence="14">Uncharacterized protein</fullName>
    </submittedName>
</protein>
<evidence type="ECO:0000256" key="7">
    <source>
        <dbReference type="ARBA" id="ARBA00023065"/>
    </source>
</evidence>
<feature type="region of interest" description="Disordered" evidence="12">
    <location>
        <begin position="1"/>
        <end position="28"/>
    </location>
</feature>
<keyword evidence="4 11" id="KW-0812">Transmembrane</keyword>
<dbReference type="Pfam" id="PF00858">
    <property type="entry name" value="ASC"/>
    <property type="match status" value="1"/>
</dbReference>
<keyword evidence="5 13" id="KW-1133">Transmembrane helix</keyword>
<evidence type="ECO:0000256" key="9">
    <source>
        <dbReference type="ARBA" id="ARBA00023201"/>
    </source>
</evidence>
<evidence type="ECO:0000256" key="2">
    <source>
        <dbReference type="ARBA" id="ARBA00022448"/>
    </source>
</evidence>
<dbReference type="EMBL" id="CDMZ01000689">
    <property type="protein sequence ID" value="CEM19544.1"/>
    <property type="molecule type" value="Genomic_DNA"/>
</dbReference>
<keyword evidence="10 11" id="KW-0407">Ion channel</keyword>
<evidence type="ECO:0000256" key="10">
    <source>
        <dbReference type="ARBA" id="ARBA00023303"/>
    </source>
</evidence>
<feature type="region of interest" description="Disordered" evidence="12">
    <location>
        <begin position="581"/>
        <end position="639"/>
    </location>
</feature>
<dbReference type="PhylomeDB" id="A0A0G4FX47"/>
<name>A0A0G4FX47_9ALVE</name>
<evidence type="ECO:0000256" key="4">
    <source>
        <dbReference type="ARBA" id="ARBA00022692"/>
    </source>
</evidence>
<dbReference type="Gene3D" id="1.10.287.770">
    <property type="entry name" value="YojJ-like"/>
    <property type="match status" value="1"/>
</dbReference>
<evidence type="ECO:0000256" key="11">
    <source>
        <dbReference type="RuleBase" id="RU000679"/>
    </source>
</evidence>
<feature type="transmembrane region" description="Helical" evidence="13">
    <location>
        <begin position="513"/>
        <end position="535"/>
    </location>
</feature>
<keyword evidence="2 11" id="KW-0813">Transport</keyword>
<reference evidence="14" key="1">
    <citation type="submission" date="2014-11" db="EMBL/GenBank/DDBJ databases">
        <authorList>
            <person name="Otto D Thomas"/>
            <person name="Naeem Raeece"/>
        </authorList>
    </citation>
    <scope>NUCLEOTIDE SEQUENCE</scope>
</reference>
<gene>
    <name evidence="14" type="ORF">Cvel_19118</name>
</gene>
<feature type="region of interest" description="Disordered" evidence="12">
    <location>
        <begin position="706"/>
        <end position="774"/>
    </location>
</feature>
<evidence type="ECO:0000256" key="12">
    <source>
        <dbReference type="SAM" id="MobiDB-lite"/>
    </source>
</evidence>
<comment type="similarity">
    <text evidence="11">Belongs to the amiloride-sensitive sodium channel (TC 1.A.6) family.</text>
</comment>
<accession>A0A0G4FX47</accession>
<dbReference type="PRINTS" id="PR01078">
    <property type="entry name" value="AMINACHANNEL"/>
</dbReference>
<evidence type="ECO:0000256" key="6">
    <source>
        <dbReference type="ARBA" id="ARBA00023053"/>
    </source>
</evidence>
<dbReference type="AlphaFoldDB" id="A0A0G4FX47"/>
<feature type="compositionally biased region" description="Basic and acidic residues" evidence="12">
    <location>
        <begin position="613"/>
        <end position="623"/>
    </location>
</feature>
<proteinExistence type="inferred from homology"/>
<dbReference type="PANTHER" id="PTHR11690:SF300">
    <property type="entry name" value="PICKPOCKET PROTEIN 19"/>
    <property type="match status" value="1"/>
</dbReference>
<dbReference type="GO" id="GO:0015280">
    <property type="term" value="F:ligand-gated sodium channel activity"/>
    <property type="evidence" value="ECO:0007669"/>
    <property type="project" value="TreeGrafter"/>
</dbReference>
<dbReference type="GO" id="GO:0005886">
    <property type="term" value="C:plasma membrane"/>
    <property type="evidence" value="ECO:0007669"/>
    <property type="project" value="TreeGrafter"/>
</dbReference>
<keyword evidence="7 11" id="KW-0406">Ion transport</keyword>
<comment type="subcellular location">
    <subcellularLocation>
        <location evidence="1">Membrane</location>
        <topology evidence="1">Multi-pass membrane protein</topology>
    </subcellularLocation>
</comment>
<keyword evidence="6" id="KW-0915">Sodium</keyword>
<evidence type="ECO:0000256" key="5">
    <source>
        <dbReference type="ARBA" id="ARBA00022989"/>
    </source>
</evidence>
<keyword evidence="8 13" id="KW-0472">Membrane</keyword>
<dbReference type="Gene3D" id="2.60.470.10">
    <property type="entry name" value="Acid-sensing ion channels like domains"/>
    <property type="match status" value="1"/>
</dbReference>
<evidence type="ECO:0000256" key="1">
    <source>
        <dbReference type="ARBA" id="ARBA00004141"/>
    </source>
</evidence>
<dbReference type="InterPro" id="IPR001873">
    <property type="entry name" value="ENaC"/>
</dbReference>
<evidence type="ECO:0000256" key="3">
    <source>
        <dbReference type="ARBA" id="ARBA00022461"/>
    </source>
</evidence>
<feature type="transmembrane region" description="Helical" evidence="13">
    <location>
        <begin position="555"/>
        <end position="572"/>
    </location>
</feature>
<feature type="transmembrane region" description="Helical" evidence="13">
    <location>
        <begin position="65"/>
        <end position="86"/>
    </location>
</feature>
<organism evidence="14">
    <name type="scientific">Chromera velia CCMP2878</name>
    <dbReference type="NCBI Taxonomy" id="1169474"/>
    <lineage>
        <taxon>Eukaryota</taxon>
        <taxon>Sar</taxon>
        <taxon>Alveolata</taxon>
        <taxon>Colpodellida</taxon>
        <taxon>Chromeraceae</taxon>
        <taxon>Chromera</taxon>
    </lineage>
</organism>
<evidence type="ECO:0000256" key="13">
    <source>
        <dbReference type="SAM" id="Phobius"/>
    </source>
</evidence>
<dbReference type="VEuPathDB" id="CryptoDB:Cvel_19118"/>
<sequence>MPLVGGGKEVVSDKEGCEPGFADAGTQTEDESGATWEELLSLQVPEFSAHGFSRALSKRGVGFRIVWLIISVVMLAFLSWTAWNLIEEYYQRPTRISTRAESFQSVEFPAVTVCNLNPLEQSKLDQDPEKFGLLYDYYAHSSRLVRSTLPPDAWKITRELQVAGAQDANDLIVDCVFGTRAADRPNCLPSNRSRTTETGDHDGDLSWKAFENSQFGQCYTFNDFAEPYRQSQLGMWAGLIAFLDVAAWNYMDTTVATGVMVMVHDQSDPPLFARSSFIAGPGNLYIVDLKRKDQERAEHPYGNCTREDKRPNLSPLEGYSREVCLRVCSADLMRQSRKGDSQRPCCNDGDEECEKALKRNFLKRNESCACPGCRIHGFESRGERGENGKMEEVPYCSNEEDERLAIKAYERGWCLGPGEPRQNYSCPHIMQGCPERCNDRDFRLSIHSLPWPAERFNLSKVTTMGLSDYSNAYMRDNNITAKEYMRQNFVGLSISYEDFIIETRNSSRAMGPFALLAAIGGNCGLFLGISFVSIVEILATLVDHIVVLSTGLPVRFAYWGWFLPLLLCRLRWRKRLKTMKARRARRKNKSVESNGNHQLPERVSVSTGATEHAGLREAEEKRLQLPKQVGGDPERSPSFGLEAGTAGGANSSGYYALTEGTQTGAMEDTQSAYGEISQRYWTRRFPPKRSNSVSLSLSLSARNARFGGEGGQSVNRGGRRSGSGTIVEEEDEESLVRRTQTIVPGGEPLPPLAISPDGEAGGSIPEEGDVQGPLRIRTGTFGAFQPQRQSI</sequence>
<keyword evidence="9 11" id="KW-0739">Sodium transport</keyword>
<evidence type="ECO:0000313" key="14">
    <source>
        <dbReference type="EMBL" id="CEM19544.1"/>
    </source>
</evidence>
<dbReference type="PANTHER" id="PTHR11690">
    <property type="entry name" value="AMILORIDE-SENSITIVE SODIUM CHANNEL-RELATED"/>
    <property type="match status" value="1"/>
</dbReference>
<evidence type="ECO:0000256" key="8">
    <source>
        <dbReference type="ARBA" id="ARBA00023136"/>
    </source>
</evidence>
<keyword evidence="3 11" id="KW-0894">Sodium channel</keyword>